<evidence type="ECO:0000313" key="2">
    <source>
        <dbReference type="Proteomes" id="UP000299102"/>
    </source>
</evidence>
<protein>
    <submittedName>
        <fullName evidence="1">Uncharacterized protein</fullName>
    </submittedName>
</protein>
<gene>
    <name evidence="1" type="ORF">EVAR_20784_1</name>
</gene>
<accession>A0A4C1UEA2</accession>
<dbReference type="EMBL" id="BGZK01000162">
    <property type="protein sequence ID" value="GBP24460.1"/>
    <property type="molecule type" value="Genomic_DNA"/>
</dbReference>
<name>A0A4C1UEA2_EUMVA</name>
<evidence type="ECO:0000313" key="1">
    <source>
        <dbReference type="EMBL" id="GBP24460.1"/>
    </source>
</evidence>
<proteinExistence type="predicted"/>
<comment type="caution">
    <text evidence="1">The sequence shown here is derived from an EMBL/GenBank/DDBJ whole genome shotgun (WGS) entry which is preliminary data.</text>
</comment>
<dbReference type="AlphaFoldDB" id="A0A4C1UEA2"/>
<organism evidence="1 2">
    <name type="scientific">Eumeta variegata</name>
    <name type="common">Bagworm moth</name>
    <name type="synonym">Eumeta japonica</name>
    <dbReference type="NCBI Taxonomy" id="151549"/>
    <lineage>
        <taxon>Eukaryota</taxon>
        <taxon>Metazoa</taxon>
        <taxon>Ecdysozoa</taxon>
        <taxon>Arthropoda</taxon>
        <taxon>Hexapoda</taxon>
        <taxon>Insecta</taxon>
        <taxon>Pterygota</taxon>
        <taxon>Neoptera</taxon>
        <taxon>Endopterygota</taxon>
        <taxon>Lepidoptera</taxon>
        <taxon>Glossata</taxon>
        <taxon>Ditrysia</taxon>
        <taxon>Tineoidea</taxon>
        <taxon>Psychidae</taxon>
        <taxon>Oiketicinae</taxon>
        <taxon>Eumeta</taxon>
    </lineage>
</organism>
<keyword evidence="2" id="KW-1185">Reference proteome</keyword>
<dbReference type="Proteomes" id="UP000299102">
    <property type="component" value="Unassembled WGS sequence"/>
</dbReference>
<sequence length="108" mass="12440">MRERRQKNLLAGCLQSATRRLQPGAPGHLRRSVCEIQVCPGTDYSSGLFRCVHIKNRDWDRIEIESGTCIRIDNELGRDRGEVWIGVESEISFRSVCPRKRNKSRSKI</sequence>
<reference evidence="1 2" key="1">
    <citation type="journal article" date="2019" name="Commun. Biol.">
        <title>The bagworm genome reveals a unique fibroin gene that provides high tensile strength.</title>
        <authorList>
            <person name="Kono N."/>
            <person name="Nakamura H."/>
            <person name="Ohtoshi R."/>
            <person name="Tomita M."/>
            <person name="Numata K."/>
            <person name="Arakawa K."/>
        </authorList>
    </citation>
    <scope>NUCLEOTIDE SEQUENCE [LARGE SCALE GENOMIC DNA]</scope>
</reference>